<name>A0A183BRT8_GLOPA</name>
<evidence type="ECO:0000313" key="1">
    <source>
        <dbReference type="Proteomes" id="UP000050741"/>
    </source>
</evidence>
<keyword evidence="1" id="KW-1185">Reference proteome</keyword>
<organism evidence="1 2">
    <name type="scientific">Globodera pallida</name>
    <name type="common">Potato cyst nematode worm</name>
    <name type="synonym">Heterodera pallida</name>
    <dbReference type="NCBI Taxonomy" id="36090"/>
    <lineage>
        <taxon>Eukaryota</taxon>
        <taxon>Metazoa</taxon>
        <taxon>Ecdysozoa</taxon>
        <taxon>Nematoda</taxon>
        <taxon>Chromadorea</taxon>
        <taxon>Rhabditida</taxon>
        <taxon>Tylenchina</taxon>
        <taxon>Tylenchomorpha</taxon>
        <taxon>Tylenchoidea</taxon>
        <taxon>Heteroderidae</taxon>
        <taxon>Heteroderinae</taxon>
        <taxon>Globodera</taxon>
    </lineage>
</organism>
<dbReference type="Proteomes" id="UP000050741">
    <property type="component" value="Unassembled WGS sequence"/>
</dbReference>
<protein>
    <submittedName>
        <fullName evidence="2">ArgoN domain-containing protein</fullName>
    </submittedName>
</protein>
<reference evidence="2" key="2">
    <citation type="submission" date="2016-06" db="UniProtKB">
        <authorList>
            <consortium name="WormBaseParasite"/>
        </authorList>
    </citation>
    <scope>IDENTIFICATION</scope>
</reference>
<proteinExistence type="predicted"/>
<accession>A0A183BRT8</accession>
<evidence type="ECO:0000313" key="2">
    <source>
        <dbReference type="WBParaSite" id="GPLIN_000332400"/>
    </source>
</evidence>
<reference evidence="1" key="1">
    <citation type="submission" date="2014-05" db="EMBL/GenBank/DDBJ databases">
        <title>The genome and life-stage specific transcriptomes of Globodera pallida elucidate key aspects of plant parasitism by a cyst nematode.</title>
        <authorList>
            <person name="Cotton J.A."/>
            <person name="Lilley C.J."/>
            <person name="Jones L.M."/>
            <person name="Kikuchi T."/>
            <person name="Reid A.J."/>
            <person name="Thorpe P."/>
            <person name="Tsai I.J."/>
            <person name="Beasley H."/>
            <person name="Blok V."/>
            <person name="Cock P.J.A."/>
            <person name="Van den Akker S.E."/>
            <person name="Holroyd N."/>
            <person name="Hunt M."/>
            <person name="Mantelin S."/>
            <person name="Naghra H."/>
            <person name="Pain A."/>
            <person name="Palomares-Rius J.E."/>
            <person name="Zarowiecki M."/>
            <person name="Berriman M."/>
            <person name="Jones J.T."/>
            <person name="Urwin P.E."/>
        </authorList>
    </citation>
    <scope>NUCLEOTIDE SEQUENCE [LARGE SCALE GENOMIC DNA]</scope>
    <source>
        <strain evidence="1">Lindley</strain>
    </source>
</reference>
<dbReference type="AlphaFoldDB" id="A0A183BRT8"/>
<dbReference type="WBParaSite" id="GPLIN_000332400">
    <property type="protein sequence ID" value="GPLIN_000332400"/>
    <property type="gene ID" value="GPLIN_000332400"/>
</dbReference>
<sequence>MEENKHEEPLEITSAGVKADSEAKASLKKKKKAIAEPSKDFRIKEEGLCSMFLIKVEEGRKAYRYDIEVTNLVKLKSLTRGSDDGLRAFNRKICYELLIIAYEKTGQFGMKPDEQGNV</sequence>